<evidence type="ECO:0000256" key="6">
    <source>
        <dbReference type="ARBA" id="ARBA00022884"/>
    </source>
</evidence>
<feature type="region of interest" description="Interaction with tRNA" evidence="10">
    <location>
        <begin position="321"/>
        <end position="322"/>
    </location>
</feature>
<evidence type="ECO:0000256" key="5">
    <source>
        <dbReference type="ARBA" id="ARBA00022840"/>
    </source>
</evidence>
<evidence type="ECO:0000256" key="10">
    <source>
        <dbReference type="HAMAP-Rule" id="MF_00144"/>
    </source>
</evidence>
<keyword evidence="6 10" id="KW-0694">RNA-binding</keyword>
<dbReference type="InterPro" id="IPR046885">
    <property type="entry name" value="MnmA-like_C"/>
</dbReference>
<dbReference type="EC" id="2.8.1.13" evidence="10"/>
<evidence type="ECO:0000256" key="2">
    <source>
        <dbReference type="ARBA" id="ARBA00022679"/>
    </source>
</evidence>
<keyword evidence="5 10" id="KW-0067">ATP-binding</keyword>
<feature type="binding site" evidence="10">
    <location>
        <position position="34"/>
    </location>
    <ligand>
        <name>ATP</name>
        <dbReference type="ChEBI" id="CHEBI:30616"/>
    </ligand>
</feature>
<evidence type="ECO:0000256" key="1">
    <source>
        <dbReference type="ARBA" id="ARBA00022555"/>
    </source>
</evidence>
<reference evidence="13 14" key="1">
    <citation type="journal article" date="2023" name="Int. J. Syst. Evol. Microbiol.">
        <title>The observation of taxonomic boundaries for the 16SrII and 16SrXXV phytoplasmas using genome-based delimitation.</title>
        <authorList>
            <person name="Rodrigues Jardim B."/>
            <person name="Tran-Nguyen L.T.T."/>
            <person name="Gambley C."/>
            <person name="Al-Sadi A.M."/>
            <person name="Al-Subhi A.M."/>
            <person name="Foissac X."/>
            <person name="Salar P."/>
            <person name="Cai H."/>
            <person name="Yang J.Y."/>
            <person name="Davis R."/>
            <person name="Jones L."/>
            <person name="Rodoni B."/>
            <person name="Constable F.E."/>
        </authorList>
    </citation>
    <scope>NUCLEOTIDE SEQUENCE [LARGE SCALE GENOMIC DNA]</scope>
    <source>
        <strain evidence="13">BAWM-OMN-P26</strain>
    </source>
</reference>
<dbReference type="CDD" id="cd01998">
    <property type="entry name" value="MnmA_TRMU-like"/>
    <property type="match status" value="1"/>
</dbReference>
<feature type="active site" description="Nucleophile" evidence="10">
    <location>
        <position position="109"/>
    </location>
</feature>
<dbReference type="GO" id="GO:0005737">
    <property type="term" value="C:cytoplasm"/>
    <property type="evidence" value="ECO:0007669"/>
    <property type="project" value="UniProtKB-SubCell"/>
</dbReference>
<dbReference type="RefSeq" id="WP_238120327.1">
    <property type="nucleotide sequence ID" value="NZ_JALQCT010000012.1"/>
</dbReference>
<dbReference type="Pfam" id="PF20258">
    <property type="entry name" value="tRNA_Me_trans_C"/>
    <property type="match status" value="1"/>
</dbReference>
<evidence type="ECO:0000256" key="7">
    <source>
        <dbReference type="ARBA" id="ARBA00023157"/>
    </source>
</evidence>
<dbReference type="InterPro" id="IPR023382">
    <property type="entry name" value="MnmA-like_central_sf"/>
</dbReference>
<keyword evidence="2 10" id="KW-0808">Transferase</keyword>
<dbReference type="NCBIfam" id="TIGR00420">
    <property type="entry name" value="trmU"/>
    <property type="match status" value="1"/>
</dbReference>
<dbReference type="Pfam" id="PF03054">
    <property type="entry name" value="tRNA_Me_trans"/>
    <property type="match status" value="1"/>
</dbReference>
<dbReference type="GO" id="GO:0005524">
    <property type="term" value="F:ATP binding"/>
    <property type="evidence" value="ECO:0007669"/>
    <property type="project" value="UniProtKB-KW"/>
</dbReference>
<evidence type="ECO:0000259" key="12">
    <source>
        <dbReference type="Pfam" id="PF20259"/>
    </source>
</evidence>
<feature type="disulfide bond" description="Alternate" evidence="10">
    <location>
        <begin position="109"/>
        <end position="206"/>
    </location>
</feature>
<dbReference type="InterPro" id="IPR004506">
    <property type="entry name" value="MnmA-like"/>
</dbReference>
<dbReference type="PANTHER" id="PTHR11933:SF5">
    <property type="entry name" value="MITOCHONDRIAL TRNA-SPECIFIC 2-THIOURIDYLASE 1"/>
    <property type="match status" value="1"/>
</dbReference>
<feature type="region of interest" description="Interaction with tRNA" evidence="10">
    <location>
        <begin position="156"/>
        <end position="158"/>
    </location>
</feature>
<dbReference type="GO" id="GO:0000049">
    <property type="term" value="F:tRNA binding"/>
    <property type="evidence" value="ECO:0007669"/>
    <property type="project" value="UniProtKB-KW"/>
</dbReference>
<feature type="domain" description="tRNA-specific 2-thiouridylase MnmA-like central" evidence="12">
    <location>
        <begin position="215"/>
        <end position="281"/>
    </location>
</feature>
<feature type="site" description="Interaction with tRNA" evidence="10">
    <location>
        <position position="135"/>
    </location>
</feature>
<comment type="similarity">
    <text evidence="10">Belongs to the MnmA/TRMU family.</text>
</comment>
<proteinExistence type="inferred from homology"/>
<dbReference type="Gene3D" id="3.40.50.620">
    <property type="entry name" value="HUPs"/>
    <property type="match status" value="1"/>
</dbReference>
<evidence type="ECO:0000256" key="8">
    <source>
        <dbReference type="ARBA" id="ARBA00051542"/>
    </source>
</evidence>
<keyword evidence="7 10" id="KW-1015">Disulfide bond</keyword>
<gene>
    <name evidence="10 13" type="primary">mnmA</name>
    <name evidence="13" type="ORF">OC696_02010</name>
</gene>
<comment type="function">
    <text evidence="9 10">Catalyzes the 2-thiolation of uridine at the wobble position (U34) of tRNA, leading to the formation of s(2)U34.</text>
</comment>
<comment type="subcellular location">
    <subcellularLocation>
        <location evidence="10">Cytoplasm</location>
    </subcellularLocation>
</comment>
<feature type="active site" description="Cysteine persulfide intermediate" evidence="10">
    <location>
        <position position="206"/>
    </location>
</feature>
<dbReference type="Proteomes" id="UP001170651">
    <property type="component" value="Unassembled WGS sequence"/>
</dbReference>
<dbReference type="GO" id="GO:0103016">
    <property type="term" value="F:tRNA-uridine 2-sulfurtransferase activity"/>
    <property type="evidence" value="ECO:0007669"/>
    <property type="project" value="UniProtKB-EC"/>
</dbReference>
<dbReference type="PANTHER" id="PTHR11933">
    <property type="entry name" value="TRNA 5-METHYLAMINOMETHYL-2-THIOURIDYLATE -METHYLTRANSFERASE"/>
    <property type="match status" value="1"/>
</dbReference>
<keyword evidence="3 10" id="KW-0819">tRNA processing</keyword>
<evidence type="ECO:0000313" key="14">
    <source>
        <dbReference type="Proteomes" id="UP001170651"/>
    </source>
</evidence>
<evidence type="ECO:0000256" key="3">
    <source>
        <dbReference type="ARBA" id="ARBA00022694"/>
    </source>
</evidence>
<dbReference type="Gene3D" id="2.40.30.10">
    <property type="entry name" value="Translation factors"/>
    <property type="match status" value="1"/>
</dbReference>
<organism evidence="13 14">
    <name type="scientific">Candidatus Phytoplasma australasiaticum subsp. australasiaticum</name>
    <dbReference type="NCBI Taxonomy" id="2832407"/>
    <lineage>
        <taxon>Bacteria</taxon>
        <taxon>Bacillati</taxon>
        <taxon>Mycoplasmatota</taxon>
        <taxon>Mollicutes</taxon>
        <taxon>Acholeplasmatales</taxon>
        <taxon>Acholeplasmataceae</taxon>
        <taxon>Candidatus Phytoplasma</taxon>
        <taxon>16SrII (Peanut WB group)</taxon>
        <taxon>Candidatus Phytoplasma australasiaticum</taxon>
    </lineage>
</organism>
<keyword evidence="14" id="KW-1185">Reference proteome</keyword>
<feature type="binding site" evidence="10">
    <location>
        <position position="134"/>
    </location>
    <ligand>
        <name>ATP</name>
        <dbReference type="ChEBI" id="CHEBI:30616"/>
    </ligand>
</feature>
<evidence type="ECO:0000256" key="9">
    <source>
        <dbReference type="ARBA" id="ARBA00056575"/>
    </source>
</evidence>
<name>A0A9K3VJ81_9MOLU</name>
<comment type="catalytic activity">
    <reaction evidence="8 10">
        <text>S-sulfanyl-L-cysteinyl-[protein] + uridine(34) in tRNA + AH2 + ATP = 2-thiouridine(34) in tRNA + L-cysteinyl-[protein] + A + AMP + diphosphate + H(+)</text>
        <dbReference type="Rhea" id="RHEA:47032"/>
        <dbReference type="Rhea" id="RHEA-COMP:10131"/>
        <dbReference type="Rhea" id="RHEA-COMP:11726"/>
        <dbReference type="Rhea" id="RHEA-COMP:11727"/>
        <dbReference type="Rhea" id="RHEA-COMP:11728"/>
        <dbReference type="ChEBI" id="CHEBI:13193"/>
        <dbReference type="ChEBI" id="CHEBI:15378"/>
        <dbReference type="ChEBI" id="CHEBI:17499"/>
        <dbReference type="ChEBI" id="CHEBI:29950"/>
        <dbReference type="ChEBI" id="CHEBI:30616"/>
        <dbReference type="ChEBI" id="CHEBI:33019"/>
        <dbReference type="ChEBI" id="CHEBI:61963"/>
        <dbReference type="ChEBI" id="CHEBI:65315"/>
        <dbReference type="ChEBI" id="CHEBI:87170"/>
        <dbReference type="ChEBI" id="CHEBI:456215"/>
        <dbReference type="EC" id="2.8.1.13"/>
    </reaction>
</comment>
<dbReference type="InterPro" id="IPR014729">
    <property type="entry name" value="Rossmann-like_a/b/a_fold"/>
</dbReference>
<sequence length="383" mass="44801">MKKKVIIGLSGGVDSSVSAFILKKRGYDVEGVFMRNWDSSLNYDFRGNPFIKQSICPQIQDFKDAQKIAEQLKINCHFVDFSQAYWDKVFSYVLKLFNQNLTPNPDVLCNNYIKFAIFSDYVNRKFKPDYIAMGHYARIQVINGDPILKKAEDQNKDQSYFLSQLQKKQLTKILFPIGDLTKIQVRKIAYQENLVTANKKDSTGICFIGERRFADFLQNYLPINKGLIKDTKGNILPKKHLGVFYYTIGQRKGLNLGNLPCCNSSPWYVVGKDLATNTLYVEQNSDSIYLYSDSALITNVIWRDYKNFRYPNIMTLKSKFRYRQPEQEIKAYWIDYRQLKIFFKERIKAVVPGQICAFYYEDFCLGAGMIQEVYYKNKKRKYV</sequence>
<feature type="domain" description="tRNA-specific 2-thiouridylase MnmA-like C-terminal" evidence="11">
    <location>
        <begin position="311"/>
        <end position="370"/>
    </location>
</feature>
<dbReference type="Pfam" id="PF20259">
    <property type="entry name" value="tRNA_Me_trans_M"/>
    <property type="match status" value="1"/>
</dbReference>
<dbReference type="AlphaFoldDB" id="A0A9K3VJ81"/>
<keyword evidence="1 10" id="KW-0820">tRNA-binding</keyword>
<dbReference type="EMBL" id="JAOSIW010000014">
    <property type="protein sequence ID" value="MDO8054634.1"/>
    <property type="molecule type" value="Genomic_DNA"/>
</dbReference>
<dbReference type="SUPFAM" id="SSF52402">
    <property type="entry name" value="Adenine nucleotide alpha hydrolases-like"/>
    <property type="match status" value="1"/>
</dbReference>
<keyword evidence="4 10" id="KW-0547">Nucleotide-binding</keyword>
<dbReference type="FunFam" id="3.40.50.620:FF:000115">
    <property type="entry name" value="tRNA-specific 2-thiouridylase MnmA"/>
    <property type="match status" value="1"/>
</dbReference>
<feature type="region of interest" description="Interaction with target base in tRNA" evidence="10">
    <location>
        <begin position="104"/>
        <end position="106"/>
    </location>
</feature>
<accession>A0A9K3VJ81</accession>
<dbReference type="FunFam" id="2.30.30.280:FF:000001">
    <property type="entry name" value="tRNA-specific 2-thiouridylase MnmA"/>
    <property type="match status" value="1"/>
</dbReference>
<dbReference type="GO" id="GO:0002143">
    <property type="term" value="P:tRNA wobble position uridine thiolation"/>
    <property type="evidence" value="ECO:0007669"/>
    <property type="project" value="TreeGrafter"/>
</dbReference>
<protein>
    <recommendedName>
        <fullName evidence="10">tRNA-specific 2-thiouridylase MnmA</fullName>
        <ecNumber evidence="10">2.8.1.13</ecNumber>
    </recommendedName>
</protein>
<dbReference type="NCBIfam" id="NF001138">
    <property type="entry name" value="PRK00143.1"/>
    <property type="match status" value="1"/>
</dbReference>
<feature type="binding site" evidence="10">
    <location>
        <begin position="8"/>
        <end position="15"/>
    </location>
    <ligand>
        <name>ATP</name>
        <dbReference type="ChEBI" id="CHEBI:30616"/>
    </ligand>
</feature>
<comment type="caution">
    <text evidence="13">The sequence shown here is derived from an EMBL/GenBank/DDBJ whole genome shotgun (WGS) entry which is preliminary data.</text>
</comment>
<dbReference type="Gene3D" id="2.30.30.280">
    <property type="entry name" value="Adenine nucleotide alpha hydrolases-like domains"/>
    <property type="match status" value="1"/>
</dbReference>
<evidence type="ECO:0000313" key="13">
    <source>
        <dbReference type="EMBL" id="MDO8054634.1"/>
    </source>
</evidence>
<dbReference type="HAMAP" id="MF_00144">
    <property type="entry name" value="tRNA_thiouridyl_MnmA"/>
    <property type="match status" value="1"/>
</dbReference>
<dbReference type="InterPro" id="IPR046884">
    <property type="entry name" value="MnmA-like_central"/>
</dbReference>
<evidence type="ECO:0000259" key="11">
    <source>
        <dbReference type="Pfam" id="PF20258"/>
    </source>
</evidence>
<evidence type="ECO:0000256" key="4">
    <source>
        <dbReference type="ARBA" id="ARBA00022741"/>
    </source>
</evidence>
<feature type="site" description="Interaction with tRNA" evidence="10">
    <location>
        <position position="354"/>
    </location>
</feature>
<keyword evidence="10" id="KW-0963">Cytoplasm</keyword>